<dbReference type="Proteomes" id="UP000633509">
    <property type="component" value="Unassembled WGS sequence"/>
</dbReference>
<proteinExistence type="predicted"/>
<comment type="caution">
    <text evidence="2">The sequence shown here is derived from an EMBL/GenBank/DDBJ whole genome shotgun (WGS) entry which is preliminary data.</text>
</comment>
<keyword evidence="3" id="KW-1185">Reference proteome</keyword>
<gene>
    <name evidence="2" type="ORF">H4W80_001638</name>
</gene>
<feature type="region of interest" description="Disordered" evidence="1">
    <location>
        <begin position="1"/>
        <end position="39"/>
    </location>
</feature>
<protein>
    <submittedName>
        <fullName evidence="2">Uncharacterized protein</fullName>
    </submittedName>
</protein>
<organism evidence="2 3">
    <name type="scientific">Nonomuraea angiospora</name>
    <dbReference type="NCBI Taxonomy" id="46172"/>
    <lineage>
        <taxon>Bacteria</taxon>
        <taxon>Bacillati</taxon>
        <taxon>Actinomycetota</taxon>
        <taxon>Actinomycetes</taxon>
        <taxon>Streptosporangiales</taxon>
        <taxon>Streptosporangiaceae</taxon>
        <taxon>Nonomuraea</taxon>
    </lineage>
</organism>
<sequence length="81" mass="8480">MKPRLWKPSRSPRAVPAAGARNAVRRPPPSRGTRARTAAEMTRLSTRVAAVVRSTSGVAAMAAELAATATPAPAPVEHREA</sequence>
<evidence type="ECO:0000313" key="2">
    <source>
        <dbReference type="EMBL" id="MBE1583380.1"/>
    </source>
</evidence>
<evidence type="ECO:0000313" key="3">
    <source>
        <dbReference type="Proteomes" id="UP000633509"/>
    </source>
</evidence>
<evidence type="ECO:0000256" key="1">
    <source>
        <dbReference type="SAM" id="MobiDB-lite"/>
    </source>
</evidence>
<name>A0ABR9LSL7_9ACTN</name>
<dbReference type="RefSeq" id="WP_192784484.1">
    <property type="nucleotide sequence ID" value="NZ_JADBEK010000001.1"/>
</dbReference>
<reference evidence="2 3" key="1">
    <citation type="submission" date="2020-10" db="EMBL/GenBank/DDBJ databases">
        <title>Sequencing the genomes of 1000 actinobacteria strains.</title>
        <authorList>
            <person name="Klenk H.-P."/>
        </authorList>
    </citation>
    <scope>NUCLEOTIDE SEQUENCE [LARGE SCALE GENOMIC DNA]</scope>
    <source>
        <strain evidence="2 3">DSM 43173</strain>
    </source>
</reference>
<dbReference type="EMBL" id="JADBEK010000001">
    <property type="protein sequence ID" value="MBE1583380.1"/>
    <property type="molecule type" value="Genomic_DNA"/>
</dbReference>
<accession>A0ABR9LSL7</accession>